<evidence type="ECO:0000313" key="2">
    <source>
        <dbReference type="EMBL" id="MBB6032228.1"/>
    </source>
</evidence>
<name>A0A841FEG1_9ACTN</name>
<dbReference type="AlphaFoldDB" id="A0A841FEG1"/>
<feature type="transmembrane region" description="Helical" evidence="1">
    <location>
        <begin position="113"/>
        <end position="136"/>
    </location>
</feature>
<keyword evidence="1" id="KW-0472">Membrane</keyword>
<dbReference type="Proteomes" id="UP000548476">
    <property type="component" value="Unassembled WGS sequence"/>
</dbReference>
<keyword evidence="1" id="KW-0812">Transmembrane</keyword>
<dbReference type="Pfam" id="PF19545">
    <property type="entry name" value="DUF6069"/>
    <property type="match status" value="1"/>
</dbReference>
<dbReference type="EMBL" id="JACHGT010000001">
    <property type="protein sequence ID" value="MBB6032228.1"/>
    <property type="molecule type" value="Genomic_DNA"/>
</dbReference>
<gene>
    <name evidence="2" type="ORF">HNR73_000070</name>
</gene>
<evidence type="ECO:0000256" key="1">
    <source>
        <dbReference type="SAM" id="Phobius"/>
    </source>
</evidence>
<organism evidence="2 3">
    <name type="scientific">Phytomonospora endophytica</name>
    <dbReference type="NCBI Taxonomy" id="714109"/>
    <lineage>
        <taxon>Bacteria</taxon>
        <taxon>Bacillati</taxon>
        <taxon>Actinomycetota</taxon>
        <taxon>Actinomycetes</taxon>
        <taxon>Micromonosporales</taxon>
        <taxon>Micromonosporaceae</taxon>
        <taxon>Phytomonospora</taxon>
    </lineage>
</organism>
<sequence length="145" mass="14530">MATQTPTPTATKPRSKAAVWLGVLGGATLVNVVVWVLTDPVFGHALIADQGGTEMTVTAPWVIAGSLIPGAIGLALAAFLARFSPGRAIWLTVSILALLLSLGSPIGGGTTTATVLVLSSMHLVAGVAVIGGGLALQGSRDVRNP</sequence>
<proteinExistence type="predicted"/>
<dbReference type="RefSeq" id="WP_184785157.1">
    <property type="nucleotide sequence ID" value="NZ_BONT01000062.1"/>
</dbReference>
<reference evidence="2 3" key="1">
    <citation type="submission" date="2020-08" db="EMBL/GenBank/DDBJ databases">
        <title>Genomic Encyclopedia of Type Strains, Phase IV (KMG-IV): sequencing the most valuable type-strain genomes for metagenomic binning, comparative biology and taxonomic classification.</title>
        <authorList>
            <person name="Goeker M."/>
        </authorList>
    </citation>
    <scope>NUCLEOTIDE SEQUENCE [LARGE SCALE GENOMIC DNA]</scope>
    <source>
        <strain evidence="2 3">YIM 65646</strain>
    </source>
</reference>
<feature type="transmembrane region" description="Helical" evidence="1">
    <location>
        <begin position="17"/>
        <end position="38"/>
    </location>
</feature>
<feature type="transmembrane region" description="Helical" evidence="1">
    <location>
        <begin position="88"/>
        <end position="107"/>
    </location>
</feature>
<dbReference type="InterPro" id="IPR045713">
    <property type="entry name" value="DUF6069"/>
</dbReference>
<protein>
    <submittedName>
        <fullName evidence="2">Uncharacterized protein</fullName>
    </submittedName>
</protein>
<keyword evidence="1" id="KW-1133">Transmembrane helix</keyword>
<keyword evidence="3" id="KW-1185">Reference proteome</keyword>
<feature type="transmembrane region" description="Helical" evidence="1">
    <location>
        <begin position="58"/>
        <end position="81"/>
    </location>
</feature>
<evidence type="ECO:0000313" key="3">
    <source>
        <dbReference type="Proteomes" id="UP000548476"/>
    </source>
</evidence>
<comment type="caution">
    <text evidence="2">The sequence shown here is derived from an EMBL/GenBank/DDBJ whole genome shotgun (WGS) entry which is preliminary data.</text>
</comment>
<accession>A0A841FEG1</accession>